<sequence length="440" mass="49769">MTCGYLRHRRWARWSLRYRLVRYFLFRPPLQLLSGLVARLSFLHFPFSSSKVRGSGLNIALGELFPVLSQSINWFENLVGERVRMSKVRSSDLEIGLSSSSDPVEGDTIISTFWEVRDFHTLDEVCGLDGDILAVKRRPKLKSRYKELVEKAIEYAKTIEDFDDLVDPWTLAFYYLGPNLSAFVLRTLGIEEKKRMKTKFNQSMYARMRAKKNEPLSSLRAKTVRVMDKGASITPATPVTPGVKTARTASPATSVEEVQPQRKRQRNDKAVSRVVVVRAQETFTAEEMKVFSVARVAALEAENSKLKNDLITSMNEANVVKENAKSLKDNLGTERQLTLEKDEQLSVAKEKIKTVAAKAIEAFQQTDEYNTVLFSWYFKGFELLRRYLVKHPSGVDLDSLDLEEVDKEMIADETSHSLAPEGDAPKSALPPSVGDDTVTT</sequence>
<reference evidence="2 3" key="1">
    <citation type="submission" date="2024-01" db="EMBL/GenBank/DDBJ databases">
        <title>A telomere-to-telomere, gap-free genome of sweet tea (Lithocarpus litseifolius).</title>
        <authorList>
            <person name="Zhou J."/>
        </authorList>
    </citation>
    <scope>NUCLEOTIDE SEQUENCE [LARGE SCALE GENOMIC DNA]</scope>
    <source>
        <strain evidence="2">Zhou-2022a</strain>
        <tissue evidence="2">Leaf</tissue>
    </source>
</reference>
<feature type="region of interest" description="Disordered" evidence="1">
    <location>
        <begin position="232"/>
        <end position="267"/>
    </location>
</feature>
<organism evidence="2 3">
    <name type="scientific">Lithocarpus litseifolius</name>
    <dbReference type="NCBI Taxonomy" id="425828"/>
    <lineage>
        <taxon>Eukaryota</taxon>
        <taxon>Viridiplantae</taxon>
        <taxon>Streptophyta</taxon>
        <taxon>Embryophyta</taxon>
        <taxon>Tracheophyta</taxon>
        <taxon>Spermatophyta</taxon>
        <taxon>Magnoliopsida</taxon>
        <taxon>eudicotyledons</taxon>
        <taxon>Gunneridae</taxon>
        <taxon>Pentapetalae</taxon>
        <taxon>rosids</taxon>
        <taxon>fabids</taxon>
        <taxon>Fagales</taxon>
        <taxon>Fagaceae</taxon>
        <taxon>Lithocarpus</taxon>
    </lineage>
</organism>
<dbReference type="EMBL" id="JAZDWU010000001">
    <property type="protein sequence ID" value="KAL0015932.1"/>
    <property type="molecule type" value="Genomic_DNA"/>
</dbReference>
<comment type="caution">
    <text evidence="2">The sequence shown here is derived from an EMBL/GenBank/DDBJ whole genome shotgun (WGS) entry which is preliminary data.</text>
</comment>
<protein>
    <submittedName>
        <fullName evidence="2">Uncharacterized protein</fullName>
    </submittedName>
</protein>
<name>A0AAW2E1G7_9ROSI</name>
<gene>
    <name evidence="2" type="ORF">SO802_003001</name>
</gene>
<accession>A0AAW2E1G7</accession>
<evidence type="ECO:0000313" key="2">
    <source>
        <dbReference type="EMBL" id="KAL0015932.1"/>
    </source>
</evidence>
<dbReference type="Proteomes" id="UP001459277">
    <property type="component" value="Unassembled WGS sequence"/>
</dbReference>
<feature type="region of interest" description="Disordered" evidence="1">
    <location>
        <begin position="411"/>
        <end position="440"/>
    </location>
</feature>
<proteinExistence type="predicted"/>
<dbReference type="AlphaFoldDB" id="A0AAW2E1G7"/>
<keyword evidence="3" id="KW-1185">Reference proteome</keyword>
<evidence type="ECO:0000313" key="3">
    <source>
        <dbReference type="Proteomes" id="UP001459277"/>
    </source>
</evidence>
<evidence type="ECO:0000256" key="1">
    <source>
        <dbReference type="SAM" id="MobiDB-lite"/>
    </source>
</evidence>